<dbReference type="EnsemblPlants" id="OMERI11G19580.1">
    <property type="protein sequence ID" value="OMERI11G19580.1"/>
    <property type="gene ID" value="OMERI11G19580"/>
</dbReference>
<dbReference type="Gene3D" id="3.80.10.10">
    <property type="entry name" value="Ribonuclease Inhibitor"/>
    <property type="match status" value="1"/>
</dbReference>
<evidence type="ECO:0000259" key="10">
    <source>
        <dbReference type="Pfam" id="PF23559"/>
    </source>
</evidence>
<feature type="coiled-coil region" evidence="7">
    <location>
        <begin position="106"/>
        <end position="133"/>
    </location>
</feature>
<dbReference type="Gene3D" id="3.40.50.300">
    <property type="entry name" value="P-loop containing nucleotide triphosphate hydrolases"/>
    <property type="match status" value="1"/>
</dbReference>
<evidence type="ECO:0000256" key="4">
    <source>
        <dbReference type="ARBA" id="ARBA00022741"/>
    </source>
</evidence>
<comment type="similarity">
    <text evidence="1">Belongs to the disease resistance NB-LRR family.</text>
</comment>
<evidence type="ECO:0000313" key="13">
    <source>
        <dbReference type="Proteomes" id="UP000008021"/>
    </source>
</evidence>
<dbReference type="GO" id="GO:0006952">
    <property type="term" value="P:defense response"/>
    <property type="evidence" value="ECO:0007669"/>
    <property type="project" value="UniProtKB-KW"/>
</dbReference>
<dbReference type="SUPFAM" id="SSF52540">
    <property type="entry name" value="P-loop containing nucleoside triphosphate hydrolases"/>
    <property type="match status" value="1"/>
</dbReference>
<dbReference type="InterPro" id="IPR055414">
    <property type="entry name" value="LRR_R13L4/SHOC2-like"/>
</dbReference>
<keyword evidence="4" id="KW-0547">Nucleotide-binding</keyword>
<dbReference type="AlphaFoldDB" id="A0A0E0F8W0"/>
<feature type="domain" description="NB-ARC" evidence="8">
    <location>
        <begin position="181"/>
        <end position="256"/>
    </location>
</feature>
<dbReference type="InterPro" id="IPR036388">
    <property type="entry name" value="WH-like_DNA-bd_sf"/>
</dbReference>
<proteinExistence type="inferred from homology"/>
<evidence type="ECO:0000256" key="6">
    <source>
        <dbReference type="ARBA" id="ARBA00023054"/>
    </source>
</evidence>
<evidence type="ECO:0000259" key="8">
    <source>
        <dbReference type="Pfam" id="PF00931"/>
    </source>
</evidence>
<feature type="domain" description="Disease resistance R13L4/SHOC-2-like LRR" evidence="11">
    <location>
        <begin position="394"/>
        <end position="595"/>
    </location>
</feature>
<dbReference type="InterPro" id="IPR041118">
    <property type="entry name" value="Rx_N"/>
</dbReference>
<keyword evidence="3" id="KW-0677">Repeat</keyword>
<evidence type="ECO:0000256" key="7">
    <source>
        <dbReference type="SAM" id="Coils"/>
    </source>
</evidence>
<dbReference type="STRING" id="40149.A0A0E0F8W0"/>
<dbReference type="Gramene" id="OMERI11G19580.1">
    <property type="protein sequence ID" value="OMERI11G19580.1"/>
    <property type="gene ID" value="OMERI11G19580"/>
</dbReference>
<dbReference type="HOGENOM" id="CLU_000837_25_0_1"/>
<dbReference type="CDD" id="cd14798">
    <property type="entry name" value="RX-CC_like"/>
    <property type="match status" value="1"/>
</dbReference>
<dbReference type="InterPro" id="IPR038005">
    <property type="entry name" value="RX-like_CC"/>
</dbReference>
<dbReference type="GO" id="GO:0043531">
    <property type="term" value="F:ADP binding"/>
    <property type="evidence" value="ECO:0007669"/>
    <property type="project" value="InterPro"/>
</dbReference>
<organism evidence="12">
    <name type="scientific">Oryza meridionalis</name>
    <dbReference type="NCBI Taxonomy" id="40149"/>
    <lineage>
        <taxon>Eukaryota</taxon>
        <taxon>Viridiplantae</taxon>
        <taxon>Streptophyta</taxon>
        <taxon>Embryophyta</taxon>
        <taxon>Tracheophyta</taxon>
        <taxon>Spermatophyta</taxon>
        <taxon>Magnoliopsida</taxon>
        <taxon>Liliopsida</taxon>
        <taxon>Poales</taxon>
        <taxon>Poaceae</taxon>
        <taxon>BOP clade</taxon>
        <taxon>Oryzoideae</taxon>
        <taxon>Oryzeae</taxon>
        <taxon>Oryzinae</taxon>
        <taxon>Oryza</taxon>
    </lineage>
</organism>
<feature type="domain" description="Disease resistance N-terminal" evidence="9">
    <location>
        <begin position="1"/>
        <end position="85"/>
    </location>
</feature>
<evidence type="ECO:0000256" key="1">
    <source>
        <dbReference type="ARBA" id="ARBA00008894"/>
    </source>
</evidence>
<dbReference type="Pfam" id="PF23598">
    <property type="entry name" value="LRR_14"/>
    <property type="match status" value="1"/>
</dbReference>
<sequence>MGCLLSKLGELLKEEYNLQRSVKKDIRFLSRELPMMHAALRKVPLDQLDDLVKIWAREVRELSYDMEDIADTFKVHIEQGSQQAELGCFEGFVRKMVNLFKKGRSRHQIANEIKDIKDRVKEVAERRDRYKVESIFANAQATATIDPRLTALFKKVTELVGINGARDMLIRRLSKVANASEEKLKIVSIVGPGELGKTTLAKATYDILVPGKQFDSGAFVPVGQNPDMRKVFKDILLDLDKHKYMHFTAVTLDERIIATIRIAKVAKEVGDVYNLQPLSDDNSEKLFYTRIFGGNGKCPDNQLTEVYDSIGFGQEDNKDVRNTRKILSFSYYDLPIQLRTCLLHLTIFPEDYWIEKYQLIWMWIAEGFVEEENGLAIHKRVLEHNLKMNVCMAQVRSFNAYMCDHMDCMPPLWSFKVVRVLVLDLCNFTGNAHLEPIGKLLHLKYLGLVNTTIAELPKEVGNLMLLQTLDIWRTGIEELPSTVSKLKQLICLRADNNMRVLAGVIGDLTSLQQLRLHSADKSLSAIAELGKLMELRVLEIQFCKMGQNSRKALVESVCNLRNIQVLEVRYDHCGPAELVYLGSSWEGWVPHPRLR</sequence>
<dbReference type="eggNOG" id="KOG4658">
    <property type="taxonomic scope" value="Eukaryota"/>
</dbReference>
<dbReference type="InterPro" id="IPR032675">
    <property type="entry name" value="LRR_dom_sf"/>
</dbReference>
<reference evidence="12" key="2">
    <citation type="submission" date="2018-05" db="EMBL/GenBank/DDBJ databases">
        <title>OmerRS3 (Oryza meridionalis Reference Sequence Version 3).</title>
        <authorList>
            <person name="Zhang J."/>
            <person name="Kudrna D."/>
            <person name="Lee S."/>
            <person name="Talag J."/>
            <person name="Welchert J."/>
            <person name="Wing R.A."/>
        </authorList>
    </citation>
    <scope>NUCLEOTIDE SEQUENCE [LARGE SCALE GENOMIC DNA]</scope>
    <source>
        <strain evidence="12">cv. OR44</strain>
    </source>
</reference>
<dbReference type="Gene3D" id="1.20.5.4130">
    <property type="match status" value="1"/>
</dbReference>
<evidence type="ECO:0000313" key="12">
    <source>
        <dbReference type="EnsemblPlants" id="OMERI11G19580.1"/>
    </source>
</evidence>
<keyword evidence="13" id="KW-1185">Reference proteome</keyword>
<evidence type="ECO:0000256" key="3">
    <source>
        <dbReference type="ARBA" id="ARBA00022737"/>
    </source>
</evidence>
<evidence type="ECO:0000259" key="9">
    <source>
        <dbReference type="Pfam" id="PF18052"/>
    </source>
</evidence>
<dbReference type="InterPro" id="IPR002182">
    <property type="entry name" value="NB-ARC"/>
</dbReference>
<evidence type="ECO:0008006" key="14">
    <source>
        <dbReference type="Google" id="ProtNLM"/>
    </source>
</evidence>
<dbReference type="SUPFAM" id="SSF52058">
    <property type="entry name" value="L domain-like"/>
    <property type="match status" value="1"/>
</dbReference>
<dbReference type="PANTHER" id="PTHR19338:SF75">
    <property type="entry name" value="OS08G0170100 PROTEIN"/>
    <property type="match status" value="1"/>
</dbReference>
<dbReference type="PANTHER" id="PTHR19338">
    <property type="entry name" value="TRANSLOCASE OF INNER MITOCHONDRIAL MEMBRANE 13 HOMOLOG"/>
    <property type="match status" value="1"/>
</dbReference>
<dbReference type="Gene3D" id="1.10.10.10">
    <property type="entry name" value="Winged helix-like DNA-binding domain superfamily/Winged helix DNA-binding domain"/>
    <property type="match status" value="1"/>
</dbReference>
<feature type="domain" description="Disease resistance protein winged helix" evidence="10">
    <location>
        <begin position="347"/>
        <end position="374"/>
    </location>
</feature>
<dbReference type="InterPro" id="IPR027417">
    <property type="entry name" value="P-loop_NTPase"/>
</dbReference>
<evidence type="ECO:0000259" key="11">
    <source>
        <dbReference type="Pfam" id="PF23598"/>
    </source>
</evidence>
<dbReference type="Pfam" id="PF18052">
    <property type="entry name" value="Rx_N"/>
    <property type="match status" value="1"/>
</dbReference>
<dbReference type="Proteomes" id="UP000008021">
    <property type="component" value="Chromosome 11"/>
</dbReference>
<name>A0A0E0F8W0_9ORYZ</name>
<dbReference type="Pfam" id="PF23559">
    <property type="entry name" value="WHD_DRP"/>
    <property type="match status" value="1"/>
</dbReference>
<protein>
    <recommendedName>
        <fullName evidence="14">Rx N-terminal domain-containing protein</fullName>
    </recommendedName>
</protein>
<dbReference type="InterPro" id="IPR058922">
    <property type="entry name" value="WHD_DRP"/>
</dbReference>
<keyword evidence="2" id="KW-0433">Leucine-rich repeat</keyword>
<evidence type="ECO:0000256" key="2">
    <source>
        <dbReference type="ARBA" id="ARBA00022614"/>
    </source>
</evidence>
<keyword evidence="6 7" id="KW-0175">Coiled coil</keyword>
<dbReference type="GO" id="GO:0051707">
    <property type="term" value="P:response to other organism"/>
    <property type="evidence" value="ECO:0007669"/>
    <property type="project" value="UniProtKB-ARBA"/>
</dbReference>
<reference evidence="12" key="1">
    <citation type="submission" date="2015-04" db="UniProtKB">
        <authorList>
            <consortium name="EnsemblPlants"/>
        </authorList>
    </citation>
    <scope>IDENTIFICATION</scope>
</reference>
<dbReference type="Pfam" id="PF00931">
    <property type="entry name" value="NB-ARC"/>
    <property type="match status" value="1"/>
</dbReference>
<accession>A0A0E0F8W0</accession>
<evidence type="ECO:0000256" key="5">
    <source>
        <dbReference type="ARBA" id="ARBA00022821"/>
    </source>
</evidence>
<keyword evidence="5" id="KW-0611">Plant defense</keyword>